<dbReference type="EMBL" id="GQ422707">
    <property type="protein sequence ID" value="ACU82824.1"/>
    <property type="molecule type" value="mRNA"/>
</dbReference>
<dbReference type="PDBsum" id="6RDB"/>
<dbReference type="PDBsum" id="6RDN"/>
<evidence type="ECO:0000256" key="4">
    <source>
        <dbReference type="ARBA" id="ARBA00022781"/>
    </source>
</evidence>
<dbReference type="PDB" id="6RE0">
    <property type="method" value="EM"/>
    <property type="resolution" value="3.60 A"/>
    <property type="chains" value="P=1-229"/>
</dbReference>
<dbReference type="EMDB" id="EMD-4849"/>
<dbReference type="PDB" id="6RDQ">
    <property type="method" value="EM"/>
    <property type="resolution" value="4.00 A"/>
    <property type="chains" value="P=1-229"/>
</dbReference>
<dbReference type="EMDB" id="EMD-4842"/>
<proteinExistence type="evidence at protein level"/>
<dbReference type="PDB" id="6REA">
    <property type="method" value="EM"/>
    <property type="resolution" value="3.60 A"/>
    <property type="chains" value="P=1-229"/>
</dbReference>
<dbReference type="PDBsum" id="6REE"/>
<dbReference type="EMDB" id="EMD-4815"/>
<dbReference type="PDB" id="6RDC">
    <property type="method" value="EM"/>
    <property type="resolution" value="3.20 A"/>
    <property type="chains" value="P=1-229"/>
</dbReference>
<dbReference type="PDB" id="6RE8">
    <property type="method" value="EM"/>
    <property type="resolution" value="3.80 A"/>
    <property type="chains" value="P=1-229"/>
</dbReference>
<dbReference type="EMDB" id="EMD-4817"/>
<dbReference type="PDB" id="6RDM">
    <property type="method" value="EM"/>
    <property type="resolution" value="3.44 A"/>
    <property type="chains" value="P=1-229"/>
</dbReference>
<dbReference type="PDB" id="6RDN">
    <property type="method" value="EM"/>
    <property type="resolution" value="3.20 A"/>
    <property type="chains" value="P=1-229"/>
</dbReference>
<dbReference type="PDB" id="6RE7">
    <property type="method" value="EM"/>
    <property type="resolution" value="3.10 A"/>
    <property type="chains" value="P=1-229"/>
</dbReference>
<dbReference type="PDBsum" id="6RE5"/>
<dbReference type="EMDB" id="EMD-4855"/>
<dbReference type="PDBsum" id="6RD4"/>
<dbReference type="PDB" id="6RE1">
    <property type="method" value="EM"/>
    <property type="resolution" value="3.20 A"/>
    <property type="chains" value="P=1-229"/>
</dbReference>
<dbReference type="PDBsum" id="6RDP"/>
<dbReference type="PDB" id="6RET">
    <property type="method" value="EM"/>
    <property type="resolution" value="4.30 A"/>
    <property type="chains" value="P=1-229"/>
</dbReference>
<dbReference type="PDB" id="6REC">
    <property type="method" value="EM"/>
    <property type="resolution" value="3.30 A"/>
    <property type="chains" value="P=1-229"/>
</dbReference>
<dbReference type="EMDB" id="EMD-4829"/>
<keyword evidence="6" id="KW-0472">Membrane</keyword>
<reference evidence="9 10" key="3">
    <citation type="journal article" date="2019" name="Science">
        <title>Rotary substates of mitochondrial ATP synthase reveal the basis of flexible F&lt;sub&gt;1&lt;/sub&gt;-F&lt;sub&gt;o&lt;/sub&gt; coupling.</title>
        <authorList>
            <person name="Murphy B.J."/>
            <person name="Klusch N."/>
            <person name="Langer J."/>
            <person name="Mills D.J."/>
            <person name="Yildiz O."/>
            <person name="Kuhlbrandt W."/>
        </authorList>
    </citation>
    <scope>STRUCTURE BY ELECTRON MICROSCOPY (2.75 ANGSTROMS)</scope>
</reference>
<dbReference type="EMDB" id="EMD-4844"/>
<dbReference type="EMDB" id="EMD-4845"/>
<dbReference type="PDBsum" id="6RDT"/>
<dbReference type="PDB" id="6RDK">
    <property type="method" value="EM"/>
    <property type="resolution" value="3.70 A"/>
    <property type="chains" value="P=1-229"/>
</dbReference>
<dbReference type="PDB" id="6RE9">
    <property type="method" value="EM"/>
    <property type="resolution" value="3.90 A"/>
    <property type="chains" value="P=1-229"/>
</dbReference>
<dbReference type="PDBsum" id="6RDA"/>
<dbReference type="PDBsum" id="6RE0"/>
<reference evidence="8" key="2">
    <citation type="journal article" date="2010" name="Biochim. Biophys. Acta">
        <title>Subunit-subunit interactions and overall topology of the dimeric mitochondrial ATP synthase of Polytomella sp.</title>
        <authorList>
            <person name="Cano-Estrada A."/>
            <person name="Vazquez-Acevedo M."/>
            <person name="Villavicencio-Queijeiro A."/>
            <person name="Figueroa-Martinez F."/>
            <person name="Miranda-Astudillo H."/>
            <person name="Cordeiro Y."/>
            <person name="Mignaco J.A."/>
            <person name="Foguel D."/>
            <person name="Cardol P."/>
            <person name="Lapaille M."/>
            <person name="Remacle C."/>
            <person name="Wilkens S."/>
            <person name="Gonzalez-Halphen D."/>
        </authorList>
    </citation>
    <scope>NUCLEOTIDE SEQUENCE</scope>
</reference>
<dbReference type="PDB" id="6REF">
    <property type="method" value="EM"/>
    <property type="resolution" value="3.30 A"/>
    <property type="chains" value="P=1-229"/>
</dbReference>
<dbReference type="EMDB" id="EMD-4848"/>
<dbReference type="EMDB" id="EMD-4835"/>
<dbReference type="EMDB" id="EMD-4839"/>
<dbReference type="PDB" id="6RDO">
    <property type="method" value="EM"/>
    <property type="resolution" value="3.10 A"/>
    <property type="chains" value="P=1-229"/>
</dbReference>
<dbReference type="PDB" id="6RDR">
    <property type="method" value="EM"/>
    <property type="resolution" value="4.10 A"/>
    <property type="chains" value="P=1-229"/>
</dbReference>
<comment type="similarity">
    <text evidence="2">Belongs to the ATPase delta chain family.</text>
</comment>
<dbReference type="NCBIfam" id="TIGR01145">
    <property type="entry name" value="ATP_synt_delta"/>
    <property type="match status" value="1"/>
</dbReference>
<dbReference type="PDBsum" id="6RE2"/>
<dbReference type="EMDB" id="EMD-4816"/>
<dbReference type="EMDB" id="EMD-4812"/>
<dbReference type="PDB" id="6RE3">
    <property type="method" value="EM"/>
    <property type="resolution" value="3.30 A"/>
    <property type="chains" value="P=1-229"/>
</dbReference>
<dbReference type="EMDB" id="EMD-4830"/>
<dbReference type="PDBsum" id="6RDU"/>
<dbReference type="PROSITE" id="PS00389">
    <property type="entry name" value="ATPASE_DELTA"/>
    <property type="match status" value="1"/>
</dbReference>
<dbReference type="EMDB" id="EMD-4813"/>
<dbReference type="EMDB" id="EMD-4826"/>
<reference evidence="8" key="1">
    <citation type="submission" date="2009-07" db="EMBL/GenBank/DDBJ databases">
        <authorList>
            <person name="Estrada-Cano A."/>
            <person name="Gonzalez-Halphen D."/>
        </authorList>
    </citation>
    <scope>NUCLEOTIDE SEQUENCE</scope>
</reference>
<dbReference type="TCDB" id="3.A.2.1.11">
    <property type="family name" value="the h+- or na+-translocating f-type, v-type and a-type atpase (f-atpase) superfamily"/>
</dbReference>
<dbReference type="PDB" id="6RDW">
    <property type="method" value="EM"/>
    <property type="resolution" value="3.80 A"/>
    <property type="chains" value="P=1-229"/>
</dbReference>
<dbReference type="PDB" id="6RE4">
    <property type="method" value="EM"/>
    <property type="resolution" value="3.00 A"/>
    <property type="chains" value="P=1-229"/>
</dbReference>
<dbReference type="PDBsum" id="6RE6"/>
<accession>D8V7I1</accession>
<dbReference type="EMDB" id="EMD-4822"/>
<dbReference type="PDBsum" id="6RED"/>
<dbReference type="PDB" id="6RDX">
    <property type="method" value="EM"/>
    <property type="resolution" value="3.90 A"/>
    <property type="chains" value="P=1-229"/>
</dbReference>
<dbReference type="AlphaFoldDB" id="D8V7I1"/>
<dbReference type="PDB" id="6RDF">
    <property type="method" value="EM"/>
    <property type="resolution" value="3.20 A"/>
    <property type="chains" value="P=1-229"/>
</dbReference>
<evidence type="ECO:0007829" key="9">
    <source>
        <dbReference type="PDB" id="6RD4"/>
    </source>
</evidence>
<dbReference type="EMDB" id="EMD-4810"/>
<dbReference type="PDBsum" id="6RDO"/>
<keyword evidence="5" id="KW-0406">Ion transport</keyword>
<dbReference type="PDBsum" id="6RDI"/>
<dbReference type="PDBsum" id="6RE1"/>
<dbReference type="EMDB" id="EMD-4836"/>
<dbReference type="PDBsum" id="6RDR"/>
<keyword evidence="9 10" id="KW-0002">3D-structure</keyword>
<keyword evidence="7" id="KW-0066">ATP synthesis</keyword>
<dbReference type="EMDB" id="EMD-4851"/>
<dbReference type="PDB" id="6RE5">
    <property type="method" value="EM"/>
    <property type="resolution" value="3.20 A"/>
    <property type="chains" value="P=1-229"/>
</dbReference>
<dbReference type="EMDB" id="EMD-4807"/>
<dbReference type="PDB" id="6REE">
    <property type="method" value="EM"/>
    <property type="resolution" value="3.10 A"/>
    <property type="chains" value="P=1-229"/>
</dbReference>
<evidence type="ECO:0000256" key="3">
    <source>
        <dbReference type="ARBA" id="ARBA00022448"/>
    </source>
</evidence>
<dbReference type="EMDB" id="EMD-4833"/>
<dbReference type="PDBsum" id="6RDE"/>
<dbReference type="PDB" id="6RDE">
    <property type="method" value="EM"/>
    <property type="resolution" value="2.90 A"/>
    <property type="chains" value="P=1-229"/>
</dbReference>
<dbReference type="PDBsum" id="6REU"/>
<protein>
    <submittedName>
        <fullName evidence="8">Mitochondrial ATP synthase subunit OSCP</fullName>
    </submittedName>
</protein>
<dbReference type="EMDB" id="EMD-4825"/>
<evidence type="ECO:0000256" key="7">
    <source>
        <dbReference type="ARBA" id="ARBA00023310"/>
    </source>
</evidence>
<sequence>MLARVASVALRRAEGKIMPQMVRALSVSAASAAQAELKLPTAPLQLSGTSAQIATLLWQVAAKENQLDKVQDELYQFIELFKQHSELRRLATDPFVPTLVRTKIISSVLKDSGASEITKKLFEALADEGALSALLEVTVNYEELMLAHKKEVYCTVITAEPLDKLERVELTKKAEKFVDAGFKLVMQEKIDKKLLGGFVIEFSDRRVDMSTAKKVEEFNNFVNKLVLSI</sequence>
<dbReference type="PDBsum" id="6RDZ"/>
<dbReference type="EMDB" id="EMD-4838"/>
<dbReference type="PDB" id="6RDT">
    <property type="method" value="EM"/>
    <property type="resolution" value="3.40 A"/>
    <property type="chains" value="P=1-229"/>
</dbReference>
<dbReference type="EMDB" id="EMD-4854"/>
<dbReference type="SMR" id="D8V7I1"/>
<dbReference type="PDBsum" id="6RE8"/>
<dbReference type="PDBsum" id="6RDJ"/>
<dbReference type="PDBsum" id="6RDX"/>
<dbReference type="PDB" id="6RDV">
    <property type="method" value="EM"/>
    <property type="resolution" value="3.10 A"/>
    <property type="chains" value="P=1-229"/>
</dbReference>
<dbReference type="PDB" id="6RD9">
    <property type="method" value="EM"/>
    <property type="resolution" value="3.00 A"/>
    <property type="chains" value="P=1-229"/>
</dbReference>
<dbReference type="EMDB" id="EMD-4853"/>
<evidence type="ECO:0000256" key="5">
    <source>
        <dbReference type="ARBA" id="ARBA00023065"/>
    </source>
</evidence>
<dbReference type="EMDB" id="EMD-4843"/>
<dbReference type="SUPFAM" id="SSF47928">
    <property type="entry name" value="N-terminal domain of the delta subunit of the F1F0-ATP synthase"/>
    <property type="match status" value="1"/>
</dbReference>
<dbReference type="PDB" id="6RES">
    <property type="method" value="EM"/>
    <property type="resolution" value="4.30 A"/>
    <property type="chains" value="P=1-229"/>
</dbReference>
<evidence type="ECO:0000256" key="1">
    <source>
        <dbReference type="ARBA" id="ARBA00004370"/>
    </source>
</evidence>
<dbReference type="PDB" id="6RE2">
    <property type="method" value="EM"/>
    <property type="resolution" value="3.20 A"/>
    <property type="chains" value="P=1-229"/>
</dbReference>
<dbReference type="PDBsum" id="6RER"/>
<dbReference type="PDB" id="6RDB">
    <property type="method" value="EM"/>
    <property type="resolution" value="2.80 A"/>
    <property type="chains" value="P=1-229"/>
</dbReference>
<dbReference type="PDB" id="6RD6">
    <property type="method" value="EM"/>
    <property type="resolution" value="2.75 A"/>
    <property type="chains" value="P=1-229"/>
</dbReference>
<dbReference type="PDB" id="6RDD">
    <property type="method" value="EM"/>
    <property type="resolution" value="3.20 A"/>
    <property type="chains" value="P=1-229"/>
</dbReference>
<dbReference type="GO" id="GO:0046933">
    <property type="term" value="F:proton-transporting ATP synthase activity, rotational mechanism"/>
    <property type="evidence" value="ECO:0007669"/>
    <property type="project" value="InterPro"/>
</dbReference>
<dbReference type="PDBsum" id="6RE3"/>
<dbReference type="EMDB" id="EMD-4824"/>
<dbReference type="PDBsum" id="6RDH"/>
<dbReference type="PDBsum" id="6RDD"/>
<evidence type="ECO:0000256" key="6">
    <source>
        <dbReference type="ARBA" id="ARBA00023136"/>
    </source>
</evidence>
<dbReference type="EMDB" id="EMD-4805"/>
<dbReference type="PDBsum" id="6RD9"/>
<dbReference type="PDB" id="6RDY">
    <property type="method" value="EM"/>
    <property type="resolution" value="3.60 A"/>
    <property type="chains" value="P=1-229"/>
</dbReference>
<dbReference type="PDBsum" id="6RDS"/>
<dbReference type="EMDB" id="EMD-4811"/>
<dbReference type="EMDB" id="EMD-4856"/>
<evidence type="ECO:0000256" key="2">
    <source>
        <dbReference type="ARBA" id="ARBA00007046"/>
    </source>
</evidence>
<dbReference type="EMDB" id="EMD-4823"/>
<dbReference type="PDBsum" id="6REC"/>
<dbReference type="PDBsum" id="6RDM"/>
<dbReference type="EMDB" id="EMD-4828"/>
<dbReference type="PDBsum" id="6RDV"/>
<dbReference type="PDBsum" id="6RDQ"/>
<dbReference type="PDB" id="6RDP">
    <property type="method" value="EM"/>
    <property type="resolution" value="2.80 A"/>
    <property type="chains" value="P=1-229"/>
</dbReference>
<dbReference type="PDBsum" id="6REA"/>
<organism evidence="8">
    <name type="scientific">Polytomella sp. Pringsheim 198.80</name>
    <dbReference type="NCBI Taxonomy" id="37502"/>
    <lineage>
        <taxon>Eukaryota</taxon>
        <taxon>Viridiplantae</taxon>
        <taxon>Chlorophyta</taxon>
        <taxon>core chlorophytes</taxon>
        <taxon>Chlorophyceae</taxon>
        <taxon>CS clade</taxon>
        <taxon>Chlamydomonadales</taxon>
        <taxon>Chlamydomonadaceae</taxon>
        <taxon>Polytomella</taxon>
    </lineage>
</organism>
<dbReference type="PDBsum" id="6RDG"/>
<dbReference type="PDB" id="6RER">
    <property type="method" value="EM"/>
    <property type="resolution" value="2.90 A"/>
    <property type="chains" value="P=1-229"/>
</dbReference>
<dbReference type="EMDB" id="EMD-4857"/>
<dbReference type="EMDB" id="EMD-4837"/>
<dbReference type="PDB" id="6RDS">
    <property type="method" value="EM"/>
    <property type="resolution" value="3.80 A"/>
    <property type="chains" value="P=1-229"/>
</dbReference>
<keyword evidence="4" id="KW-0375">Hydrogen ion transport</keyword>
<dbReference type="PDBsum" id="6RD6"/>
<comment type="subcellular location">
    <subcellularLocation>
        <location evidence="1">Membrane</location>
    </subcellularLocation>
</comment>
<dbReference type="PDB" id="6REU">
    <property type="method" value="EM"/>
    <property type="resolution" value="4.20 A"/>
    <property type="chains" value="P=1-229"/>
</dbReference>
<dbReference type="PDBsum" id="6RET"/>
<dbReference type="EMDB" id="EMD-4847"/>
<dbReference type="PDBsum" id="6REB"/>
<dbReference type="PDB" id="6REP">
    <property type="method" value="EM"/>
    <property type="resolution" value="3.10 A"/>
    <property type="chains" value="P=1-229"/>
</dbReference>
<dbReference type="PDB" id="6RDL">
    <property type="method" value="EM"/>
    <property type="resolution" value="3.70 A"/>
    <property type="chains" value="P=1-229"/>
</dbReference>
<dbReference type="EMDB" id="EMD-4820"/>
<evidence type="ECO:0000313" key="8">
    <source>
        <dbReference type="EMBL" id="ACU82824.1"/>
    </source>
</evidence>
<dbReference type="EMDB" id="EMD-4834"/>
<dbReference type="PDB" id="6RD4">
    <property type="method" value="EM"/>
    <property type="resolution" value="2.90 A"/>
    <property type="chains" value="P=1-229"/>
</dbReference>
<dbReference type="PDBsum" id="6RDL"/>
<dbReference type="PDBsum" id="6RDF"/>
<dbReference type="PDBsum" id="6RE4"/>
<name>D8V7I1_9CHLO</name>
<dbReference type="PDBsum" id="6REP"/>
<dbReference type="EMDB" id="EMD-4827"/>
<dbReference type="PDB" id="6RDZ">
    <property type="method" value="EM"/>
    <property type="resolution" value="3.50 A"/>
    <property type="chains" value="P=1-229"/>
</dbReference>
<dbReference type="PDB" id="6RDG">
    <property type="method" value="EM"/>
    <property type="resolution" value="2.90 A"/>
    <property type="chains" value="P=1-229"/>
</dbReference>
<dbReference type="PDB" id="6REB">
    <property type="method" value="EM"/>
    <property type="resolution" value="3.20 A"/>
    <property type="chains" value="P=1-229"/>
</dbReference>
<dbReference type="InterPro" id="IPR026015">
    <property type="entry name" value="ATP_synth_OSCP/delta_N_sf"/>
</dbReference>
<dbReference type="EMDB" id="EMD-4818"/>
<dbReference type="EMDB" id="EMD-4852"/>
<dbReference type="EMDB" id="EMD-4814"/>
<keyword evidence="3" id="KW-0813">Transport</keyword>
<dbReference type="PDB" id="6RDJ">
    <property type="method" value="EM"/>
    <property type="resolution" value="2.90 A"/>
    <property type="chains" value="P=1-229"/>
</dbReference>
<dbReference type="PDBsum" id="6RE7"/>
<dbReference type="PANTHER" id="PTHR11910">
    <property type="entry name" value="ATP SYNTHASE DELTA CHAIN"/>
    <property type="match status" value="1"/>
</dbReference>
<dbReference type="InterPro" id="IPR020781">
    <property type="entry name" value="ATPase_OSCP/d_CS"/>
</dbReference>
<dbReference type="PDBsum" id="6RDC"/>
<dbReference type="HAMAP" id="MF_01416">
    <property type="entry name" value="ATP_synth_delta_bact"/>
    <property type="match status" value="1"/>
</dbReference>
<dbReference type="PDBsum" id="6RDK"/>
<dbReference type="PDB" id="6RDI">
    <property type="method" value="EM"/>
    <property type="resolution" value="3.20 A"/>
    <property type="chains" value="P=1-229"/>
</dbReference>
<dbReference type="EMDB" id="EMD-4821"/>
<dbReference type="GO" id="GO:0016020">
    <property type="term" value="C:membrane"/>
    <property type="evidence" value="ECO:0007669"/>
    <property type="project" value="UniProtKB-SubCell"/>
</dbReference>
<dbReference type="EMDB" id="EMD-4841"/>
<dbReference type="EMDB" id="EMD-4840"/>
<dbReference type="PDB" id="6RDA">
    <property type="method" value="EM"/>
    <property type="resolution" value="3.04 A"/>
    <property type="chains" value="P=1-229"/>
</dbReference>
<dbReference type="PDB" id="6RDU">
    <property type="method" value="EM"/>
    <property type="resolution" value="3.50 A"/>
    <property type="chains" value="P=1-229"/>
</dbReference>
<dbReference type="Pfam" id="PF00213">
    <property type="entry name" value="OSCP"/>
    <property type="match status" value="1"/>
</dbReference>
<dbReference type="InterPro" id="IPR000711">
    <property type="entry name" value="ATPase_OSCP/dsu"/>
</dbReference>
<dbReference type="PDBsum" id="6RES"/>
<evidence type="ECO:0007829" key="10">
    <source>
        <dbReference type="PDB" id="6RD6"/>
    </source>
</evidence>
<dbReference type="PDB" id="6RED">
    <property type="method" value="EM"/>
    <property type="resolution" value="3.00 A"/>
    <property type="chains" value="P=1-229"/>
</dbReference>
<dbReference type="PDBsum" id="6RE9"/>
<dbReference type="EMDB" id="EMD-4832"/>
<dbReference type="PDBsum" id="6RDW"/>
<dbReference type="PDBsum" id="6RDY"/>
<dbReference type="EMDB" id="EMD-4831"/>
<dbReference type="PDB" id="6RE6">
    <property type="method" value="EM"/>
    <property type="resolution" value="3.40 A"/>
    <property type="chains" value="P=1-229"/>
</dbReference>
<dbReference type="EMDB" id="EMD-4846"/>
<dbReference type="PDB" id="6RDH">
    <property type="method" value="EM"/>
    <property type="resolution" value="3.00 A"/>
    <property type="chains" value="P=1-229"/>
</dbReference>
<dbReference type="PRINTS" id="PR00125">
    <property type="entry name" value="ATPASEDELTA"/>
</dbReference>
<dbReference type="EMDB" id="EMD-4850"/>
<dbReference type="PDBsum" id="6REF"/>
<dbReference type="EMDB" id="EMD-4819"/>
<dbReference type="Gene3D" id="1.10.520.20">
    <property type="entry name" value="N-terminal domain of the delta subunit of the F1F0-ATP synthase"/>
    <property type="match status" value="1"/>
</dbReference>